<keyword evidence="1" id="KW-0812">Transmembrane</keyword>
<dbReference type="InterPro" id="IPR058341">
    <property type="entry name" value="DUF8028"/>
</dbReference>
<protein>
    <submittedName>
        <fullName evidence="2">Uncharacterized protein</fullName>
    </submittedName>
</protein>
<dbReference type="Pfam" id="PF26071">
    <property type="entry name" value="DUF8028"/>
    <property type="match status" value="1"/>
</dbReference>
<dbReference type="OrthoDB" id="340775at2157"/>
<dbReference type="Proteomes" id="UP000199170">
    <property type="component" value="Unassembled WGS sequence"/>
</dbReference>
<evidence type="ECO:0000313" key="3">
    <source>
        <dbReference type="Proteomes" id="UP000199170"/>
    </source>
</evidence>
<feature type="transmembrane region" description="Helical" evidence="1">
    <location>
        <begin position="66"/>
        <end position="83"/>
    </location>
</feature>
<feature type="transmembrane region" description="Helical" evidence="1">
    <location>
        <begin position="33"/>
        <end position="54"/>
    </location>
</feature>
<gene>
    <name evidence="2" type="ORF">SAMN04487946_103192</name>
</gene>
<dbReference type="EMBL" id="FNPB01000003">
    <property type="protein sequence ID" value="SDX86639.1"/>
    <property type="molecule type" value="Genomic_DNA"/>
</dbReference>
<keyword evidence="1" id="KW-0472">Membrane</keyword>
<reference evidence="2" key="1">
    <citation type="submission" date="2016-10" db="EMBL/GenBank/DDBJ databases">
        <authorList>
            <person name="de Groot N.N."/>
        </authorList>
    </citation>
    <scope>NUCLEOTIDE SEQUENCE [LARGE SCALE GENOMIC DNA]</scope>
    <source>
        <strain evidence="2">CGMCC 1.10118</strain>
    </source>
</reference>
<organism evidence="2 3">
    <name type="scientific">Halobellus clavatus</name>
    <dbReference type="NCBI Taxonomy" id="660517"/>
    <lineage>
        <taxon>Archaea</taxon>
        <taxon>Methanobacteriati</taxon>
        <taxon>Methanobacteriota</taxon>
        <taxon>Stenosarchaea group</taxon>
        <taxon>Halobacteria</taxon>
        <taxon>Halobacteriales</taxon>
        <taxon>Haloferacaceae</taxon>
        <taxon>Halobellus</taxon>
    </lineage>
</organism>
<keyword evidence="3" id="KW-1185">Reference proteome</keyword>
<accession>A0A1H3F919</accession>
<name>A0A1H3F919_9EURY</name>
<proteinExistence type="predicted"/>
<sequence length="93" mass="9708">MSTVPSTIDPSTNESVRQVHGALRGALRTATGWIQWLVVAVSFWIAIALPLAYLPLLATGFTGGEALLFAGLIGANGVAFVVGHGHEPRSIRG</sequence>
<evidence type="ECO:0000313" key="2">
    <source>
        <dbReference type="EMBL" id="SDX86639.1"/>
    </source>
</evidence>
<dbReference type="RefSeq" id="WP_089766458.1">
    <property type="nucleotide sequence ID" value="NZ_FNPB01000003.1"/>
</dbReference>
<keyword evidence="1" id="KW-1133">Transmembrane helix</keyword>
<dbReference type="AlphaFoldDB" id="A0A1H3F919"/>
<evidence type="ECO:0000256" key="1">
    <source>
        <dbReference type="SAM" id="Phobius"/>
    </source>
</evidence>